<dbReference type="Gene3D" id="3.40.50.150">
    <property type="entry name" value="Vaccinia Virus protein VP39"/>
    <property type="match status" value="1"/>
</dbReference>
<feature type="domain" description="O-methyltransferase C-terminal" evidence="4">
    <location>
        <begin position="126"/>
        <end position="306"/>
    </location>
</feature>
<evidence type="ECO:0000313" key="6">
    <source>
        <dbReference type="EMBL" id="CAB4016050.1"/>
    </source>
</evidence>
<feature type="domain" description="O-methyltransferase dimerisation" evidence="5">
    <location>
        <begin position="16"/>
        <end position="99"/>
    </location>
</feature>
<dbReference type="AlphaFoldDB" id="A0A6S7IHZ2"/>
<keyword evidence="3" id="KW-0949">S-adenosyl-L-methionine</keyword>
<dbReference type="InterPro" id="IPR029063">
    <property type="entry name" value="SAM-dependent_MTases_sf"/>
</dbReference>
<evidence type="ECO:0000256" key="2">
    <source>
        <dbReference type="ARBA" id="ARBA00022679"/>
    </source>
</evidence>
<dbReference type="Pfam" id="PF00891">
    <property type="entry name" value="Methyltransf_2"/>
    <property type="match status" value="1"/>
</dbReference>
<keyword evidence="7" id="KW-1185">Reference proteome</keyword>
<dbReference type="GO" id="GO:0032259">
    <property type="term" value="P:methylation"/>
    <property type="evidence" value="ECO:0007669"/>
    <property type="project" value="UniProtKB-KW"/>
</dbReference>
<dbReference type="Proteomes" id="UP001152795">
    <property type="component" value="Unassembled WGS sequence"/>
</dbReference>
<dbReference type="Gene3D" id="1.10.10.10">
    <property type="entry name" value="Winged helix-like DNA-binding domain superfamily/Winged helix DNA-binding domain"/>
    <property type="match status" value="1"/>
</dbReference>
<organism evidence="6 7">
    <name type="scientific">Paramuricea clavata</name>
    <name type="common">Red gorgonian</name>
    <name type="synonym">Violescent sea-whip</name>
    <dbReference type="NCBI Taxonomy" id="317549"/>
    <lineage>
        <taxon>Eukaryota</taxon>
        <taxon>Metazoa</taxon>
        <taxon>Cnidaria</taxon>
        <taxon>Anthozoa</taxon>
        <taxon>Octocorallia</taxon>
        <taxon>Malacalcyonacea</taxon>
        <taxon>Plexauridae</taxon>
        <taxon>Paramuricea</taxon>
    </lineage>
</organism>
<dbReference type="EMBL" id="CACRXK020008951">
    <property type="protein sequence ID" value="CAB4016050.1"/>
    <property type="molecule type" value="Genomic_DNA"/>
</dbReference>
<dbReference type="OrthoDB" id="10267058at2759"/>
<dbReference type="InterPro" id="IPR016461">
    <property type="entry name" value="COMT-like"/>
</dbReference>
<dbReference type="GO" id="GO:0008171">
    <property type="term" value="F:O-methyltransferase activity"/>
    <property type="evidence" value="ECO:0007669"/>
    <property type="project" value="InterPro"/>
</dbReference>
<dbReference type="Pfam" id="PF05380">
    <property type="entry name" value="Peptidase_A17"/>
    <property type="match status" value="1"/>
</dbReference>
<keyword evidence="2" id="KW-0808">Transferase</keyword>
<evidence type="ECO:0000259" key="5">
    <source>
        <dbReference type="Pfam" id="PF08100"/>
    </source>
</evidence>
<dbReference type="InterPro" id="IPR036388">
    <property type="entry name" value="WH-like_DNA-bd_sf"/>
</dbReference>
<dbReference type="GO" id="GO:0046983">
    <property type="term" value="F:protein dimerization activity"/>
    <property type="evidence" value="ECO:0007669"/>
    <property type="project" value="InterPro"/>
</dbReference>
<dbReference type="PROSITE" id="PS51683">
    <property type="entry name" value="SAM_OMT_II"/>
    <property type="match status" value="1"/>
</dbReference>
<comment type="caution">
    <text evidence="6">The sequence shown here is derived from an EMBL/GenBank/DDBJ whole genome shotgun (WGS) entry which is preliminary data.</text>
</comment>
<dbReference type="Pfam" id="PF08100">
    <property type="entry name" value="Dimerisation"/>
    <property type="match status" value="1"/>
</dbReference>
<protein>
    <submittedName>
        <fullName evidence="6">Acetylserotonin O-methyltransferase-like</fullName>
    </submittedName>
</protein>
<name>A0A6S7IHZ2_PARCT</name>
<dbReference type="InterPro" id="IPR008042">
    <property type="entry name" value="Retrotrans_Pao"/>
</dbReference>
<evidence type="ECO:0000256" key="1">
    <source>
        <dbReference type="ARBA" id="ARBA00022603"/>
    </source>
</evidence>
<dbReference type="InterPro" id="IPR001077">
    <property type="entry name" value="COMT_C"/>
</dbReference>
<gene>
    <name evidence="6" type="ORF">PACLA_8A020637</name>
</gene>
<accession>A0A6S7IHZ2</accession>
<keyword evidence="1" id="KW-0489">Methyltransferase</keyword>
<reference evidence="6" key="1">
    <citation type="submission" date="2020-04" db="EMBL/GenBank/DDBJ databases">
        <authorList>
            <person name="Alioto T."/>
            <person name="Alioto T."/>
            <person name="Gomez Garrido J."/>
        </authorList>
    </citation>
    <scope>NUCLEOTIDE SEQUENCE</scope>
    <source>
        <strain evidence="6">A484AB</strain>
    </source>
</reference>
<dbReference type="PANTHER" id="PTHR11746">
    <property type="entry name" value="O-METHYLTRANSFERASE"/>
    <property type="match status" value="1"/>
</dbReference>
<evidence type="ECO:0000259" key="4">
    <source>
        <dbReference type="Pfam" id="PF00891"/>
    </source>
</evidence>
<proteinExistence type="predicted"/>
<dbReference type="SUPFAM" id="SSF53335">
    <property type="entry name" value="S-adenosyl-L-methionine-dependent methyltransferases"/>
    <property type="match status" value="1"/>
</dbReference>
<evidence type="ECO:0000256" key="3">
    <source>
        <dbReference type="ARBA" id="ARBA00022691"/>
    </source>
</evidence>
<dbReference type="InterPro" id="IPR012967">
    <property type="entry name" value="COMT_dimerisation"/>
</dbReference>
<evidence type="ECO:0000313" key="7">
    <source>
        <dbReference type="Proteomes" id="UP001152795"/>
    </source>
</evidence>
<sequence length="530" mass="59066">MASKIVSACSNYHVLNLIGGYRASYGLFAALNHGLFEYLEKKDGGRTAQQTAKDLTLDETATTVLLDNCTSVDLLVKEIPGGKMDNALYSNSEQTKRYLLPKSPESIYGYAMLEARTLSKLVANFEHTVKEGKSQWERTFGTTSEETFANLYENRESLIEFEEGMGSRMKMSMSSVLGAFDLSEFSHLCDLGGAGGALSYAAVKAYPKMKSTVFDLPAVVNVADHFRPSVEECPNRDNVSIVAGDFFKDDLPPADLYSLVTILHDWDEDSIDLLLNKIYTSLPSGGGILIGEIILDDDKCGPWQANDRLTTKQSGNKRWHSTETTLIRTTDFIVNAMDKRKITAIVLLDMSKAFDSINHGILLKKLQDVGVSRSVLQWFDSYLSNRSERKLRPELAIGNPEIHGFGDDGDKAYGSVIFLRWKLSDGTFLCRPLMVKAFVALLKKSVPILELMGCLTLVRLYRTCKEALSLSEIDNCKTVLWLDSQTVLTWIKSSPRKFKPFVSARVAEIQESVDVGTSKYIKLKKIPQMP</sequence>